<feature type="compositionally biased region" description="Polar residues" evidence="1">
    <location>
        <begin position="14"/>
        <end position="30"/>
    </location>
</feature>
<protein>
    <submittedName>
        <fullName evidence="2">Uncharacterized protein</fullName>
    </submittedName>
</protein>
<dbReference type="KEGG" id="sre:PTSG_13015"/>
<keyword evidence="3" id="KW-1185">Reference proteome</keyword>
<feature type="region of interest" description="Disordered" evidence="1">
    <location>
        <begin position="1"/>
        <end position="30"/>
    </location>
</feature>
<dbReference type="InParanoid" id="F2UQT5"/>
<evidence type="ECO:0000256" key="1">
    <source>
        <dbReference type="SAM" id="MobiDB-lite"/>
    </source>
</evidence>
<gene>
    <name evidence="2" type="ORF">PTSG_13015</name>
</gene>
<evidence type="ECO:0000313" key="3">
    <source>
        <dbReference type="Proteomes" id="UP000007799"/>
    </source>
</evidence>
<dbReference type="AlphaFoldDB" id="F2UQT5"/>
<dbReference type="GeneID" id="16069146"/>
<organism evidence="3">
    <name type="scientific">Salpingoeca rosetta (strain ATCC 50818 / BSB-021)</name>
    <dbReference type="NCBI Taxonomy" id="946362"/>
    <lineage>
        <taxon>Eukaryota</taxon>
        <taxon>Choanoflagellata</taxon>
        <taxon>Craspedida</taxon>
        <taxon>Salpingoecidae</taxon>
        <taxon>Salpingoeca</taxon>
    </lineage>
</organism>
<sequence length="152" mass="16495">MSLALPSSPPCTAVPSTAPTTHPNSSIDSNKSITAPVPRVLTLLCCTWLLSAVHATLHYPHQPLFSLPPTTSSHNLLPTPNSPQPRLLVPLCVPYYTGLPSFHHPPYHCLPPQPTQLPMLSLSACAFRVLLLLLLLLLHNHQPPNPPPPTLF</sequence>
<evidence type="ECO:0000313" key="2">
    <source>
        <dbReference type="EMBL" id="EGD79990.1"/>
    </source>
</evidence>
<name>F2UQT5_SALR5</name>
<reference evidence="2" key="1">
    <citation type="submission" date="2009-08" db="EMBL/GenBank/DDBJ databases">
        <title>Annotation of Salpingoeca rosetta.</title>
        <authorList>
            <consortium name="The Broad Institute Genome Sequencing Platform"/>
            <person name="Russ C."/>
            <person name="Cuomo C."/>
            <person name="Burger G."/>
            <person name="Gray M.W."/>
            <person name="Holland P.W.H."/>
            <person name="King N."/>
            <person name="Lang F.B.F."/>
            <person name="Roger A.J."/>
            <person name="Ruiz-Trillo I."/>
            <person name="Young S.K."/>
            <person name="Zeng Q."/>
            <person name="Gargeya S."/>
            <person name="Alvarado L."/>
            <person name="Berlin A."/>
            <person name="Chapman S.B."/>
            <person name="Chen Z."/>
            <person name="Freedman E."/>
            <person name="Gellesch M."/>
            <person name="Goldberg J."/>
            <person name="Griggs A."/>
            <person name="Gujja S."/>
            <person name="Heilman E."/>
            <person name="Heiman D."/>
            <person name="Howarth C."/>
            <person name="Mehta T."/>
            <person name="Neiman D."/>
            <person name="Pearson M."/>
            <person name="Roberts A."/>
            <person name="Saif S."/>
            <person name="Shea T."/>
            <person name="Shenoy N."/>
            <person name="Sisk P."/>
            <person name="Stolte C."/>
            <person name="Sykes S."/>
            <person name="White J."/>
            <person name="Yandava C."/>
            <person name="Haas B."/>
            <person name="Nusbaum C."/>
            <person name="Birren B."/>
        </authorList>
    </citation>
    <scope>NUCLEOTIDE SEQUENCE [LARGE SCALE GENOMIC DNA]</scope>
    <source>
        <strain evidence="2">ATCC 50818</strain>
    </source>
</reference>
<proteinExistence type="predicted"/>
<dbReference type="Proteomes" id="UP000007799">
    <property type="component" value="Unassembled WGS sequence"/>
</dbReference>
<dbReference type="EMBL" id="GL832989">
    <property type="protein sequence ID" value="EGD79990.1"/>
    <property type="molecule type" value="Genomic_DNA"/>
</dbReference>
<accession>F2UQT5</accession>
<dbReference type="RefSeq" id="XP_004988611.1">
    <property type="nucleotide sequence ID" value="XM_004988554.1"/>
</dbReference>